<proteinExistence type="predicted"/>
<name>A0A6A7VTK1_9BACT</name>
<dbReference type="Proteomes" id="UP000406735">
    <property type="component" value="Unassembled WGS sequence"/>
</dbReference>
<dbReference type="AlphaFoldDB" id="A0A6A7VTK1"/>
<feature type="region of interest" description="Disordered" evidence="1">
    <location>
        <begin position="16"/>
        <end position="67"/>
    </location>
</feature>
<dbReference type="EMBL" id="VZCY01000119">
    <property type="protein sequence ID" value="MQN11142.1"/>
    <property type="molecule type" value="Genomic_DNA"/>
</dbReference>
<protein>
    <submittedName>
        <fullName evidence="2">Uncharacterized protein</fullName>
    </submittedName>
</protein>
<sequence length="174" mass="20262">MRIRIDKIVFRDQSRMIVGKDDDQQKENEESEEEEPGTGSAGARDRAPTVDLEVVNDQSKPGKDEEHTPSCFLLEGRVVPVELCNDRATKIFRLLRNAQILNDDFKPVNKMPWWKRGELADILATELNIQHTWKVFGVFWDMDAESLRGGFNKAKDHAYKYKYDFDEEIMDILR</sequence>
<evidence type="ECO:0000313" key="2">
    <source>
        <dbReference type="EMBL" id="MQN11142.1"/>
    </source>
</evidence>
<organism evidence="2 3">
    <name type="scientific">Segatella copri</name>
    <dbReference type="NCBI Taxonomy" id="165179"/>
    <lineage>
        <taxon>Bacteria</taxon>
        <taxon>Pseudomonadati</taxon>
        <taxon>Bacteroidota</taxon>
        <taxon>Bacteroidia</taxon>
        <taxon>Bacteroidales</taxon>
        <taxon>Prevotellaceae</taxon>
        <taxon>Segatella</taxon>
    </lineage>
</organism>
<dbReference type="RefSeq" id="WP_153079704.1">
    <property type="nucleotide sequence ID" value="NZ_VZAU01000002.1"/>
</dbReference>
<evidence type="ECO:0000256" key="1">
    <source>
        <dbReference type="SAM" id="MobiDB-lite"/>
    </source>
</evidence>
<evidence type="ECO:0000313" key="3">
    <source>
        <dbReference type="Proteomes" id="UP000406735"/>
    </source>
</evidence>
<reference evidence="2 3" key="1">
    <citation type="submission" date="2019-09" db="EMBL/GenBank/DDBJ databases">
        <title>Distinct polysaccharide growth profiles of human intestinal Prevotella copri isolates.</title>
        <authorList>
            <person name="Fehlner-Peach H."/>
            <person name="Magnabosco C."/>
            <person name="Raghavan V."/>
            <person name="Scher J.U."/>
            <person name="Tett A."/>
            <person name="Cox L.M."/>
            <person name="Gottsegen C."/>
            <person name="Watters A."/>
            <person name="Wiltshire- Gordon J.D."/>
            <person name="Segata N."/>
            <person name="Bonneau R."/>
            <person name="Littman D.R."/>
        </authorList>
    </citation>
    <scope>NUCLEOTIDE SEQUENCE [LARGE SCALE GENOMIC DNA]</scope>
    <source>
        <strain evidence="3">iK21513</strain>
    </source>
</reference>
<gene>
    <name evidence="2" type="ORF">F7D97_14705</name>
</gene>
<feature type="compositionally biased region" description="Basic and acidic residues" evidence="1">
    <location>
        <begin position="16"/>
        <end position="28"/>
    </location>
</feature>
<comment type="caution">
    <text evidence="2">The sequence shown here is derived from an EMBL/GenBank/DDBJ whole genome shotgun (WGS) entry which is preliminary data.</text>
</comment>
<accession>A0A6A7VTK1</accession>